<comment type="similarity">
    <text evidence="2 7">Belongs to the ExbD/TolR family.</text>
</comment>
<keyword evidence="7" id="KW-0813">Transport</keyword>
<dbReference type="OrthoDB" id="5294637at2"/>
<dbReference type="Pfam" id="PF02472">
    <property type="entry name" value="ExbD"/>
    <property type="match status" value="1"/>
</dbReference>
<protein>
    <submittedName>
        <fullName evidence="9">Biopolymer transport protein</fullName>
    </submittedName>
</protein>
<reference evidence="9 10" key="1">
    <citation type="submission" date="2006-03" db="EMBL/GenBank/DDBJ databases">
        <authorList>
            <person name="Pinhassi J."/>
            <person name="Pedros-Alio C."/>
            <person name="Ferriera S."/>
            <person name="Johnson J."/>
            <person name="Kravitz S."/>
            <person name="Halpern A."/>
            <person name="Remington K."/>
            <person name="Beeson K."/>
            <person name="Tran B."/>
            <person name="Rogers Y.-H."/>
            <person name="Friedman R."/>
            <person name="Venter J.C."/>
        </authorList>
    </citation>
    <scope>NUCLEOTIDE SEQUENCE [LARGE SCALE GENOMIC DNA]</scope>
    <source>
        <strain evidence="9 10">RED65</strain>
    </source>
</reference>
<accession>Q1N0P6</accession>
<evidence type="ECO:0000256" key="8">
    <source>
        <dbReference type="SAM" id="Phobius"/>
    </source>
</evidence>
<keyword evidence="6 8" id="KW-0472">Membrane</keyword>
<evidence type="ECO:0000313" key="10">
    <source>
        <dbReference type="Proteomes" id="UP000004263"/>
    </source>
</evidence>
<dbReference type="GO" id="GO:0005886">
    <property type="term" value="C:plasma membrane"/>
    <property type="evidence" value="ECO:0007669"/>
    <property type="project" value="UniProtKB-SubCell"/>
</dbReference>
<keyword evidence="3" id="KW-1003">Cell membrane</keyword>
<dbReference type="HOGENOM" id="CLU_120814_1_0_6"/>
<keyword evidence="7" id="KW-0653">Protein transport</keyword>
<organism evidence="9 10">
    <name type="scientific">Bermanella marisrubri</name>
    <dbReference type="NCBI Taxonomy" id="207949"/>
    <lineage>
        <taxon>Bacteria</taxon>
        <taxon>Pseudomonadati</taxon>
        <taxon>Pseudomonadota</taxon>
        <taxon>Gammaproteobacteria</taxon>
        <taxon>Oceanospirillales</taxon>
        <taxon>Oceanospirillaceae</taxon>
        <taxon>Bermanella</taxon>
    </lineage>
</organism>
<dbReference type="GO" id="GO:0022857">
    <property type="term" value="F:transmembrane transporter activity"/>
    <property type="evidence" value="ECO:0007669"/>
    <property type="project" value="InterPro"/>
</dbReference>
<sequence length="168" mass="18777">MKSSRRAKRMARHHSRNKKQAGLNLVSLMDIFTIMVFFLMMNQSDVEVMSNDSIKLPKSMADSQPQNTVNLMVSNDDIVVQGRAVAKVQDVLQLPEEVETIAALREELTYLAQRSPASAIEQEIGRPITIMGDEGIPYKVLKRIMATCQKAQFTQISLAVQKQAEQGA</sequence>
<dbReference type="STRING" id="207949.RED65_05354"/>
<dbReference type="InterPro" id="IPR003400">
    <property type="entry name" value="ExbD"/>
</dbReference>
<gene>
    <name evidence="9" type="ORF">RED65_05354</name>
</gene>
<dbReference type="AlphaFoldDB" id="Q1N0P6"/>
<evidence type="ECO:0000256" key="1">
    <source>
        <dbReference type="ARBA" id="ARBA00004162"/>
    </source>
</evidence>
<evidence type="ECO:0000256" key="4">
    <source>
        <dbReference type="ARBA" id="ARBA00022692"/>
    </source>
</evidence>
<dbReference type="RefSeq" id="WP_007016388.1">
    <property type="nucleotide sequence ID" value="NZ_AAQH01000013.1"/>
</dbReference>
<dbReference type="Proteomes" id="UP000004263">
    <property type="component" value="Unassembled WGS sequence"/>
</dbReference>
<evidence type="ECO:0000256" key="6">
    <source>
        <dbReference type="ARBA" id="ARBA00023136"/>
    </source>
</evidence>
<name>Q1N0P6_9GAMM</name>
<evidence type="ECO:0000256" key="5">
    <source>
        <dbReference type="ARBA" id="ARBA00022989"/>
    </source>
</evidence>
<keyword evidence="5 8" id="KW-1133">Transmembrane helix</keyword>
<evidence type="ECO:0000256" key="3">
    <source>
        <dbReference type="ARBA" id="ARBA00022475"/>
    </source>
</evidence>
<dbReference type="EMBL" id="AAQH01000013">
    <property type="protein sequence ID" value="EAT11787.1"/>
    <property type="molecule type" value="Genomic_DNA"/>
</dbReference>
<keyword evidence="10" id="KW-1185">Reference proteome</keyword>
<comment type="caution">
    <text evidence="9">The sequence shown here is derived from an EMBL/GenBank/DDBJ whole genome shotgun (WGS) entry which is preliminary data.</text>
</comment>
<keyword evidence="4 7" id="KW-0812">Transmembrane</keyword>
<evidence type="ECO:0000256" key="2">
    <source>
        <dbReference type="ARBA" id="ARBA00005811"/>
    </source>
</evidence>
<dbReference type="GO" id="GO:0015031">
    <property type="term" value="P:protein transport"/>
    <property type="evidence" value="ECO:0007669"/>
    <property type="project" value="UniProtKB-KW"/>
</dbReference>
<comment type="subcellular location">
    <subcellularLocation>
        <location evidence="1">Cell membrane</location>
        <topology evidence="1">Single-pass membrane protein</topology>
    </subcellularLocation>
    <subcellularLocation>
        <location evidence="7">Cell membrane</location>
        <topology evidence="7">Single-pass type II membrane protein</topology>
    </subcellularLocation>
</comment>
<dbReference type="PANTHER" id="PTHR30558">
    <property type="entry name" value="EXBD MEMBRANE COMPONENT OF PMF-DRIVEN MACROMOLECULE IMPORT SYSTEM"/>
    <property type="match status" value="1"/>
</dbReference>
<evidence type="ECO:0000313" key="9">
    <source>
        <dbReference type="EMBL" id="EAT11787.1"/>
    </source>
</evidence>
<feature type="transmembrane region" description="Helical" evidence="8">
    <location>
        <begin position="21"/>
        <end position="41"/>
    </location>
</feature>
<evidence type="ECO:0000256" key="7">
    <source>
        <dbReference type="RuleBase" id="RU003879"/>
    </source>
</evidence>
<proteinExistence type="inferred from homology"/>